<dbReference type="AlphaFoldDB" id="A0A1S3VB41"/>
<dbReference type="SMART" id="SM00575">
    <property type="entry name" value="ZnF_PMZ"/>
    <property type="match status" value="1"/>
</dbReference>
<organism evidence="6 7">
    <name type="scientific">Vigna radiata var. radiata</name>
    <name type="common">Mung bean</name>
    <name type="synonym">Phaseolus aureus</name>
    <dbReference type="NCBI Taxonomy" id="3916"/>
    <lineage>
        <taxon>Eukaryota</taxon>
        <taxon>Viridiplantae</taxon>
        <taxon>Streptophyta</taxon>
        <taxon>Embryophyta</taxon>
        <taxon>Tracheophyta</taxon>
        <taxon>Spermatophyta</taxon>
        <taxon>Magnoliopsida</taxon>
        <taxon>eudicotyledons</taxon>
        <taxon>Gunneridae</taxon>
        <taxon>Pentapetalae</taxon>
        <taxon>rosids</taxon>
        <taxon>fabids</taxon>
        <taxon>Fabales</taxon>
        <taxon>Fabaceae</taxon>
        <taxon>Papilionoideae</taxon>
        <taxon>50 kb inversion clade</taxon>
        <taxon>NPAAA clade</taxon>
        <taxon>indigoferoid/millettioid clade</taxon>
        <taxon>Phaseoleae</taxon>
        <taxon>Vigna</taxon>
    </lineage>
</organism>
<name>A0A1S3VB41_VIGRR</name>
<evidence type="ECO:0000256" key="1">
    <source>
        <dbReference type="ARBA" id="ARBA00022723"/>
    </source>
</evidence>
<evidence type="ECO:0000256" key="4">
    <source>
        <dbReference type="PROSITE-ProRule" id="PRU00325"/>
    </source>
</evidence>
<dbReference type="PANTHER" id="PTHR31973">
    <property type="entry name" value="POLYPROTEIN, PUTATIVE-RELATED"/>
    <property type="match status" value="1"/>
</dbReference>
<evidence type="ECO:0000256" key="3">
    <source>
        <dbReference type="ARBA" id="ARBA00022833"/>
    </source>
</evidence>
<evidence type="ECO:0000256" key="2">
    <source>
        <dbReference type="ARBA" id="ARBA00022771"/>
    </source>
</evidence>
<keyword evidence="2 4" id="KW-0863">Zinc-finger</keyword>
<keyword evidence="3" id="KW-0862">Zinc</keyword>
<dbReference type="RefSeq" id="XP_014515573.1">
    <property type="nucleotide sequence ID" value="XM_014660087.1"/>
</dbReference>
<dbReference type="InterPro" id="IPR007527">
    <property type="entry name" value="Znf_SWIM"/>
</dbReference>
<evidence type="ECO:0000313" key="6">
    <source>
        <dbReference type="Proteomes" id="UP000087766"/>
    </source>
</evidence>
<gene>
    <name evidence="7" type="primary">LOC106773389</name>
</gene>
<feature type="domain" description="SWIM-type" evidence="5">
    <location>
        <begin position="305"/>
        <end position="337"/>
    </location>
</feature>
<dbReference type="Proteomes" id="UP000087766">
    <property type="component" value="Chromosome 9"/>
</dbReference>
<accession>A0A1S3VB41</accession>
<dbReference type="InterPro" id="IPR006564">
    <property type="entry name" value="Znf_PMZ"/>
</dbReference>
<proteinExistence type="predicted"/>
<dbReference type="STRING" id="3916.A0A1S3VB41"/>
<dbReference type="GO" id="GO:0008270">
    <property type="term" value="F:zinc ion binding"/>
    <property type="evidence" value="ECO:0007669"/>
    <property type="project" value="UniProtKB-KW"/>
</dbReference>
<dbReference type="GeneID" id="106773389"/>
<dbReference type="OrthoDB" id="1918246at2759"/>
<protein>
    <submittedName>
        <fullName evidence="7">Uncharacterized protein LOC106773389</fullName>
    </submittedName>
</protein>
<evidence type="ECO:0000259" key="5">
    <source>
        <dbReference type="PROSITE" id="PS50966"/>
    </source>
</evidence>
<sequence length="430" mass="50359">MAYRAKVIALDHVDGSFKEQYKRTYDYANEVLTRNLGSTVQVKVEPNEDEPIFKRLYVFLKACKDNFVSCRPIIGLNGAFLKGKYGEELLIIVGRDANDQMLAYSIMEVENKATWKWFMELLVEDLGGEPICASCTFISDQQKTPIRQFQKKKKIPGKQLKRLMWKATTTTHPQTWEKEMTNIKELNIEAFKYLIKIPLRYKSRSRFTTTSKCDTLVNNMSEAFNSVMVHTRSKLIISMMEETQFYIMKRWASNRTKSQSLSRIICPKIKTRLNKESHLTKFKIPSWSAEKLLEVRHASQVGEKLVVDLDKYECTCRKWAISGIPCCHALTVMKFLNLDVEDFIPCWFRKATYQETYSSIVYLINGKNMWDITPYNDIFPPRKRALPGIPKKKRRLEEWEFIRDDIRMRKGGLHKRCGICRQMGHNRTSC</sequence>
<dbReference type="KEGG" id="vra:106773389"/>
<dbReference type="Pfam" id="PF04434">
    <property type="entry name" value="SWIM"/>
    <property type="match status" value="1"/>
</dbReference>
<reference evidence="6" key="1">
    <citation type="journal article" date="2014" name="Nat. Commun.">
        <title>Genome sequence of mungbean and insights into evolution within Vigna species.</title>
        <authorList>
            <person name="Kang Y.J."/>
            <person name="Kim S.K."/>
            <person name="Kim M.Y."/>
            <person name="Lestari P."/>
            <person name="Kim K.H."/>
            <person name="Ha B.K."/>
            <person name="Jun T.H."/>
            <person name="Hwang W.J."/>
            <person name="Lee T."/>
            <person name="Lee J."/>
            <person name="Shim S."/>
            <person name="Yoon M.Y."/>
            <person name="Jang Y.E."/>
            <person name="Han K.S."/>
            <person name="Taeprayoon P."/>
            <person name="Yoon N."/>
            <person name="Somta P."/>
            <person name="Tanya P."/>
            <person name="Kim K.S."/>
            <person name="Gwag J.G."/>
            <person name="Moon J.K."/>
            <person name="Lee Y.H."/>
            <person name="Park B.S."/>
            <person name="Bombarely A."/>
            <person name="Doyle J.J."/>
            <person name="Jackson S.A."/>
            <person name="Schafleitner R."/>
            <person name="Srinives P."/>
            <person name="Varshney R.K."/>
            <person name="Lee S.H."/>
        </authorList>
    </citation>
    <scope>NUCLEOTIDE SEQUENCE [LARGE SCALE GENOMIC DNA]</scope>
    <source>
        <strain evidence="6">cv. VC1973A</strain>
    </source>
</reference>
<keyword evidence="6" id="KW-1185">Reference proteome</keyword>
<keyword evidence="1" id="KW-0479">Metal-binding</keyword>
<dbReference type="PROSITE" id="PS50966">
    <property type="entry name" value="ZF_SWIM"/>
    <property type="match status" value="1"/>
</dbReference>
<dbReference type="PANTHER" id="PTHR31973:SF187">
    <property type="entry name" value="MUTATOR TRANSPOSASE MUDRA PROTEIN"/>
    <property type="match status" value="1"/>
</dbReference>
<reference evidence="7" key="2">
    <citation type="submission" date="2025-08" db="UniProtKB">
        <authorList>
            <consortium name="RefSeq"/>
        </authorList>
    </citation>
    <scope>IDENTIFICATION</scope>
    <source>
        <tissue evidence="7">Leaf</tissue>
    </source>
</reference>
<evidence type="ECO:0000313" key="7">
    <source>
        <dbReference type="RefSeq" id="XP_014515573.1"/>
    </source>
</evidence>